<evidence type="ECO:0000313" key="3">
    <source>
        <dbReference type="Proteomes" id="UP001605036"/>
    </source>
</evidence>
<sequence length="74" mass="7872">MIPRPKVQFVEVPSSSGPKTPQDVNVQTIGWEIAPTIAKEQPGSEARTSDPTSMLDPCCIPGYPDPGIQHGNTA</sequence>
<dbReference type="AlphaFoldDB" id="A0ABD1ZPA4"/>
<name>A0ABD1ZPA4_9MARC</name>
<evidence type="ECO:0000256" key="1">
    <source>
        <dbReference type="SAM" id="MobiDB-lite"/>
    </source>
</evidence>
<keyword evidence="3" id="KW-1185">Reference proteome</keyword>
<dbReference type="EMBL" id="JBHFFA010000001">
    <property type="protein sequence ID" value="KAL2652867.1"/>
    <property type="molecule type" value="Genomic_DNA"/>
</dbReference>
<protein>
    <submittedName>
        <fullName evidence="2">Uncharacterized protein</fullName>
    </submittedName>
</protein>
<reference evidence="2 3" key="1">
    <citation type="submission" date="2024-09" db="EMBL/GenBank/DDBJ databases">
        <title>Chromosome-scale assembly of Riccia fluitans.</title>
        <authorList>
            <person name="Paukszto L."/>
            <person name="Sawicki J."/>
            <person name="Karawczyk K."/>
            <person name="Piernik-Szablinska J."/>
            <person name="Szczecinska M."/>
            <person name="Mazdziarz M."/>
        </authorList>
    </citation>
    <scope>NUCLEOTIDE SEQUENCE [LARGE SCALE GENOMIC DNA]</scope>
    <source>
        <strain evidence="2">Rf_01</strain>
        <tissue evidence="2">Aerial parts of the thallus</tissue>
    </source>
</reference>
<dbReference type="Proteomes" id="UP001605036">
    <property type="component" value="Unassembled WGS sequence"/>
</dbReference>
<accession>A0ABD1ZPA4</accession>
<evidence type="ECO:0000313" key="2">
    <source>
        <dbReference type="EMBL" id="KAL2652867.1"/>
    </source>
</evidence>
<feature type="region of interest" description="Disordered" evidence="1">
    <location>
        <begin position="38"/>
        <end position="74"/>
    </location>
</feature>
<comment type="caution">
    <text evidence="2">The sequence shown here is derived from an EMBL/GenBank/DDBJ whole genome shotgun (WGS) entry which is preliminary data.</text>
</comment>
<feature type="region of interest" description="Disordered" evidence="1">
    <location>
        <begin position="1"/>
        <end position="23"/>
    </location>
</feature>
<gene>
    <name evidence="2" type="ORF">R1flu_020995</name>
</gene>
<feature type="compositionally biased region" description="Polar residues" evidence="1">
    <location>
        <begin position="13"/>
        <end position="23"/>
    </location>
</feature>
<organism evidence="2 3">
    <name type="scientific">Riccia fluitans</name>
    <dbReference type="NCBI Taxonomy" id="41844"/>
    <lineage>
        <taxon>Eukaryota</taxon>
        <taxon>Viridiplantae</taxon>
        <taxon>Streptophyta</taxon>
        <taxon>Embryophyta</taxon>
        <taxon>Marchantiophyta</taxon>
        <taxon>Marchantiopsida</taxon>
        <taxon>Marchantiidae</taxon>
        <taxon>Marchantiales</taxon>
        <taxon>Ricciaceae</taxon>
        <taxon>Riccia</taxon>
    </lineage>
</organism>
<proteinExistence type="predicted"/>